<gene>
    <name evidence="2" type="ORF">MSHO_04100</name>
</gene>
<evidence type="ECO:0000313" key="3">
    <source>
        <dbReference type="Proteomes" id="UP000467164"/>
    </source>
</evidence>
<protein>
    <submittedName>
        <fullName evidence="2">Uncharacterized protein</fullName>
    </submittedName>
</protein>
<name>A0A7I7L5N0_9MYCO</name>
<dbReference type="KEGG" id="msho:MSHO_04100"/>
<accession>A0A7I7L5N0</accession>
<evidence type="ECO:0000313" key="2">
    <source>
        <dbReference type="EMBL" id="BBX55065.1"/>
    </source>
</evidence>
<feature type="region of interest" description="Disordered" evidence="1">
    <location>
        <begin position="78"/>
        <end position="103"/>
    </location>
</feature>
<dbReference type="Proteomes" id="UP000467164">
    <property type="component" value="Chromosome"/>
</dbReference>
<proteinExistence type="predicted"/>
<evidence type="ECO:0000256" key="1">
    <source>
        <dbReference type="SAM" id="MobiDB-lite"/>
    </source>
</evidence>
<reference evidence="2 3" key="1">
    <citation type="journal article" date="2019" name="Emerg. Microbes Infect.">
        <title>Comprehensive subspecies identification of 175 nontuberculous mycobacteria species based on 7547 genomic profiles.</title>
        <authorList>
            <person name="Matsumoto Y."/>
            <person name="Kinjo T."/>
            <person name="Motooka D."/>
            <person name="Nabeya D."/>
            <person name="Jung N."/>
            <person name="Uechi K."/>
            <person name="Horii T."/>
            <person name="Iida T."/>
            <person name="Fujita J."/>
            <person name="Nakamura S."/>
        </authorList>
    </citation>
    <scope>NUCLEOTIDE SEQUENCE [LARGE SCALE GENOMIC DNA]</scope>
    <source>
        <strain evidence="2 3">JCM 12657</strain>
    </source>
</reference>
<dbReference type="EMBL" id="AP022572">
    <property type="protein sequence ID" value="BBX55065.1"/>
    <property type="molecule type" value="Genomic_DNA"/>
</dbReference>
<sequence length="103" mass="11315">MVVGARVIAQTRLARGVRAGTDLWLARQPTHPAAHRFTVSAELPTQRRNYLVASALTPMICAAQVGYGRNLERLCVAAKPSDRPTHHDGPRQPALPERQPSEE</sequence>
<organism evidence="2 3">
    <name type="scientific">Mycobacterium shottsii</name>
    <dbReference type="NCBI Taxonomy" id="133549"/>
    <lineage>
        <taxon>Bacteria</taxon>
        <taxon>Bacillati</taxon>
        <taxon>Actinomycetota</taxon>
        <taxon>Actinomycetes</taxon>
        <taxon>Mycobacteriales</taxon>
        <taxon>Mycobacteriaceae</taxon>
        <taxon>Mycobacterium</taxon>
        <taxon>Mycobacterium ulcerans group</taxon>
    </lineage>
</organism>
<feature type="compositionally biased region" description="Basic and acidic residues" evidence="1">
    <location>
        <begin position="80"/>
        <end position="90"/>
    </location>
</feature>
<keyword evidence="3" id="KW-1185">Reference proteome</keyword>
<dbReference type="AlphaFoldDB" id="A0A7I7L5N0"/>